<protein>
    <recommendedName>
        <fullName evidence="11">DNA replication factor Dna2 N-terminal domain-containing protein</fullName>
    </recommendedName>
</protein>
<keyword evidence="6" id="KW-0347">Helicase</keyword>
<comment type="cofactor">
    <cofactor evidence="1">
        <name>[4Fe-4S] cluster</name>
        <dbReference type="ChEBI" id="CHEBI:49883"/>
    </cofactor>
</comment>
<dbReference type="Proteomes" id="UP000287188">
    <property type="component" value="Unassembled WGS sequence"/>
</dbReference>
<dbReference type="GO" id="GO:0004518">
    <property type="term" value="F:nuclease activity"/>
    <property type="evidence" value="ECO:0007669"/>
    <property type="project" value="UniProtKB-KW"/>
</dbReference>
<evidence type="ECO:0000259" key="11">
    <source>
        <dbReference type="Pfam" id="PF08696"/>
    </source>
</evidence>
<keyword evidence="4" id="KW-0547">Nucleotide-binding</keyword>
<keyword evidence="3" id="KW-0479">Metal-binding</keyword>
<proteinExistence type="predicted"/>
<dbReference type="Pfam" id="PF08696">
    <property type="entry name" value="Dna2"/>
    <property type="match status" value="1"/>
</dbReference>
<dbReference type="GO" id="GO:0046872">
    <property type="term" value="F:metal ion binding"/>
    <property type="evidence" value="ECO:0007669"/>
    <property type="project" value="UniProtKB-KW"/>
</dbReference>
<dbReference type="InterPro" id="IPR014808">
    <property type="entry name" value="DNA_replication_fac_Dna2_N"/>
</dbReference>
<evidence type="ECO:0000256" key="1">
    <source>
        <dbReference type="ARBA" id="ARBA00001966"/>
    </source>
</evidence>
<evidence type="ECO:0000256" key="4">
    <source>
        <dbReference type="ARBA" id="ARBA00022741"/>
    </source>
</evidence>
<evidence type="ECO:0000256" key="6">
    <source>
        <dbReference type="ARBA" id="ARBA00022806"/>
    </source>
</evidence>
<dbReference type="GO" id="GO:0005524">
    <property type="term" value="F:ATP binding"/>
    <property type="evidence" value="ECO:0007669"/>
    <property type="project" value="UniProtKB-KW"/>
</dbReference>
<evidence type="ECO:0000256" key="2">
    <source>
        <dbReference type="ARBA" id="ARBA00022722"/>
    </source>
</evidence>
<evidence type="ECO:0000256" key="3">
    <source>
        <dbReference type="ARBA" id="ARBA00022723"/>
    </source>
</evidence>
<dbReference type="InterPro" id="IPR011604">
    <property type="entry name" value="PDDEXK-like_dom_sf"/>
</dbReference>
<dbReference type="PANTHER" id="PTHR36531">
    <property type="entry name" value="CRISPR-ASSOCIATED EXONUCLEASE CAS4"/>
    <property type="match status" value="1"/>
</dbReference>
<keyword evidence="7" id="KW-0067">ATP-binding</keyword>
<dbReference type="GO" id="GO:0051536">
    <property type="term" value="F:iron-sulfur cluster binding"/>
    <property type="evidence" value="ECO:0007669"/>
    <property type="project" value="UniProtKB-KW"/>
</dbReference>
<keyword evidence="5" id="KW-0378">Hydrolase</keyword>
<evidence type="ECO:0000313" key="13">
    <source>
        <dbReference type="Proteomes" id="UP000287188"/>
    </source>
</evidence>
<keyword evidence="2" id="KW-0540">Nuclease</keyword>
<organism evidence="12 13">
    <name type="scientific">Dictyobacter kobayashii</name>
    <dbReference type="NCBI Taxonomy" id="2014872"/>
    <lineage>
        <taxon>Bacteria</taxon>
        <taxon>Bacillati</taxon>
        <taxon>Chloroflexota</taxon>
        <taxon>Ktedonobacteria</taxon>
        <taxon>Ktedonobacterales</taxon>
        <taxon>Dictyobacteraceae</taxon>
        <taxon>Dictyobacter</taxon>
    </lineage>
</organism>
<feature type="region of interest" description="Disordered" evidence="10">
    <location>
        <begin position="383"/>
        <end position="405"/>
    </location>
</feature>
<dbReference type="Gene3D" id="3.90.320.10">
    <property type="match status" value="1"/>
</dbReference>
<comment type="caution">
    <text evidence="12">The sequence shown here is derived from an EMBL/GenBank/DDBJ whole genome shotgun (WGS) entry which is preliminary data.</text>
</comment>
<dbReference type="RefSeq" id="WP_126551492.1">
    <property type="nucleotide sequence ID" value="NZ_BIFS01000001.1"/>
</dbReference>
<dbReference type="InterPro" id="IPR051827">
    <property type="entry name" value="Cas4_exonuclease"/>
</dbReference>
<keyword evidence="13" id="KW-1185">Reference proteome</keyword>
<dbReference type="GO" id="GO:0004386">
    <property type="term" value="F:helicase activity"/>
    <property type="evidence" value="ECO:0007669"/>
    <property type="project" value="UniProtKB-KW"/>
</dbReference>
<dbReference type="PANTHER" id="PTHR36531:SF6">
    <property type="entry name" value="DNA REPLICATION ATP-DEPENDENT HELICASE_NUCLEASE DNA2"/>
    <property type="match status" value="1"/>
</dbReference>
<evidence type="ECO:0000256" key="10">
    <source>
        <dbReference type="SAM" id="MobiDB-lite"/>
    </source>
</evidence>
<sequence>MQIHKADQNESKEARQRQECFLCTLDPKQPCHTPQLSGHFVSAQERQYQGERVSIIVIDTGTERVEIQLEDHYYRSLIKEIKARSSNIAPYTLKLQIYHLPNEPVVIEYKNGRRPRYIGNSYTLAVLETDILLNITDLNQAEYCTRQYLLNRLIPSSATEATIRGNIVHYCFKELLKEHDRGTFRETAQDTATPTTETPLQVMQRHLDQAIELNNIDIALADVSVETMRSEVQPHLESLAHWYESESNTLWTLPGVIADDQQASVDNQVRAETFLLAPEIGLRGRLDLFWQQAGQQRLLELKTGGASGELPKRDHRWQVLGYHALLAVRRQSKMKRAFATLLYSGTPGKAQAFGIRASIREIQRVNETRNILILNRVTGVPSAPQGPHAAVNAPCSNTVRRSQPC</sequence>
<feature type="compositionally biased region" description="Polar residues" evidence="10">
    <location>
        <begin position="394"/>
        <end position="405"/>
    </location>
</feature>
<keyword evidence="8" id="KW-0408">Iron</keyword>
<gene>
    <name evidence="12" type="ORF">KDK_34510</name>
</gene>
<evidence type="ECO:0000256" key="5">
    <source>
        <dbReference type="ARBA" id="ARBA00022801"/>
    </source>
</evidence>
<accession>A0A402AKK5</accession>
<evidence type="ECO:0000256" key="9">
    <source>
        <dbReference type="ARBA" id="ARBA00023014"/>
    </source>
</evidence>
<dbReference type="EMBL" id="BIFS01000001">
    <property type="protein sequence ID" value="GCE19651.1"/>
    <property type="molecule type" value="Genomic_DNA"/>
</dbReference>
<feature type="domain" description="DNA replication factor Dna2 N-terminal" evidence="11">
    <location>
        <begin position="116"/>
        <end position="288"/>
    </location>
</feature>
<dbReference type="AlphaFoldDB" id="A0A402AKK5"/>
<keyword evidence="9" id="KW-0411">Iron-sulfur</keyword>
<evidence type="ECO:0000256" key="7">
    <source>
        <dbReference type="ARBA" id="ARBA00022840"/>
    </source>
</evidence>
<evidence type="ECO:0000256" key="8">
    <source>
        <dbReference type="ARBA" id="ARBA00023004"/>
    </source>
</evidence>
<evidence type="ECO:0000313" key="12">
    <source>
        <dbReference type="EMBL" id="GCE19651.1"/>
    </source>
</evidence>
<dbReference type="GO" id="GO:0016787">
    <property type="term" value="F:hydrolase activity"/>
    <property type="evidence" value="ECO:0007669"/>
    <property type="project" value="UniProtKB-KW"/>
</dbReference>
<name>A0A402AKK5_9CHLR</name>
<reference evidence="13" key="1">
    <citation type="submission" date="2018-12" db="EMBL/GenBank/DDBJ databases">
        <title>Tengunoibacter tsumagoiensis gen. nov., sp. nov., Dictyobacter kobayashii sp. nov., D. alpinus sp. nov., and D. joshuensis sp. nov. and description of Dictyobacteraceae fam. nov. within the order Ktedonobacterales isolated from Tengu-no-mugimeshi.</title>
        <authorList>
            <person name="Wang C.M."/>
            <person name="Zheng Y."/>
            <person name="Sakai Y."/>
            <person name="Toyoda A."/>
            <person name="Minakuchi Y."/>
            <person name="Abe K."/>
            <person name="Yokota A."/>
            <person name="Yabe S."/>
        </authorList>
    </citation>
    <scope>NUCLEOTIDE SEQUENCE [LARGE SCALE GENOMIC DNA]</scope>
    <source>
        <strain evidence="13">Uno11</strain>
    </source>
</reference>